<dbReference type="SUPFAM" id="SSF69304">
    <property type="entry name" value="Tricorn protease N-terminal domain"/>
    <property type="match status" value="1"/>
</dbReference>
<evidence type="ECO:0000313" key="2">
    <source>
        <dbReference type="Proteomes" id="UP000248079"/>
    </source>
</evidence>
<dbReference type="RefSeq" id="WP_110359102.1">
    <property type="nucleotide sequence ID" value="NZ_QFLI01000001.1"/>
</dbReference>
<dbReference type="Proteomes" id="UP000248079">
    <property type="component" value="Unassembled WGS sequence"/>
</dbReference>
<gene>
    <name evidence="1" type="ORF">DF185_02290</name>
</gene>
<name>A0A2V4A233_9BACT</name>
<protein>
    <recommendedName>
        <fullName evidence="3">Bacterial surface antigen (D15) domain-containing protein</fullName>
    </recommendedName>
</protein>
<proteinExistence type="predicted"/>
<keyword evidence="2" id="KW-1185">Reference proteome</keyword>
<accession>A0A2V4A233</accession>
<evidence type="ECO:0000313" key="1">
    <source>
        <dbReference type="EMBL" id="PXY02945.1"/>
    </source>
</evidence>
<comment type="caution">
    <text evidence="1">The sequence shown here is derived from an EMBL/GenBank/DDBJ whole genome shotgun (WGS) entry which is preliminary data.</text>
</comment>
<reference evidence="1 2" key="1">
    <citation type="submission" date="2018-05" db="EMBL/GenBank/DDBJ databases">
        <title>Marinifilum breve JC075T sp. nov., a marine bacterium isolated from Yongle Blue Hole in the South China Sea.</title>
        <authorList>
            <person name="Fu T."/>
        </authorList>
    </citation>
    <scope>NUCLEOTIDE SEQUENCE [LARGE SCALE GENOMIC DNA]</scope>
    <source>
        <strain evidence="1 2">JC075</strain>
    </source>
</reference>
<dbReference type="EMBL" id="QFLI01000001">
    <property type="protein sequence ID" value="PXY02945.1"/>
    <property type="molecule type" value="Genomic_DNA"/>
</dbReference>
<dbReference type="OrthoDB" id="9799878at2"/>
<organism evidence="1 2">
    <name type="scientific">Marinifilum breve</name>
    <dbReference type="NCBI Taxonomy" id="2184082"/>
    <lineage>
        <taxon>Bacteria</taxon>
        <taxon>Pseudomonadati</taxon>
        <taxon>Bacteroidota</taxon>
        <taxon>Bacteroidia</taxon>
        <taxon>Marinilabiliales</taxon>
        <taxon>Marinifilaceae</taxon>
    </lineage>
</organism>
<evidence type="ECO:0008006" key="3">
    <source>
        <dbReference type="Google" id="ProtNLM"/>
    </source>
</evidence>
<dbReference type="Gene3D" id="2.120.10.30">
    <property type="entry name" value="TolB, C-terminal domain"/>
    <property type="match status" value="1"/>
</dbReference>
<sequence length="1004" mass="115367">MIKRLAFLVCFVLLFVSGHSQYFIAGQDPASIKWKQINTEEFQIIFPQESEDKARYIAALFEDLLHKGGKSLDRVPKKFSVILHTHTTNSNGLVAWAPKRMELYTTSSQDNDAQIWLDHLATHEFRHVVQLDKIEQGFTRVLNYVFGQQATAVVVGMYLPPWFLEGDAVCLETSMSESGRGRSPEFEQELRAQLLEKGEFSYDKAVNGSYKNYVTDRYKLGYYLVGKARANYGDKIWDQTLTNVARHPLGIVSFSNGIKKSLSENRKQVKLELQKKYGKAEDVDWEKVQGAKKYTDGKLLLYFDTMQELVWEWKKQDAETDKSAYQLVSDREKYFTSKRIPHVSEQGDLIYLKHGLSDALCFEQLDVNGKTDKILVPGYLSNINFDYRNRYLLWAESKQNIRWEHAEKSVLVTFNTKSKQKKTHRFKKSLFAPAFNKDASEIVAVSSDQKGDNSLVIIDHETGLIKQRIAAGKNEYFQTPQFIDDENLALIVLNNQGKQIVKLNLKTQEREGLFSSGYADMSRPVPYGEYLYFNGSFTGIDNVFALDLITKKVYQVTSSRFGARDAYVDANKNLYYSDYTSDGYLLAKATINKAKWKEWKGDFNQYPLAEQLSNQLGEKLNADTTNLDRFEVKNYSKLANLFNFHSWAPMFVDGIDGKADIGVSVASQNKLSTLLTTIGYKKEEGFDNGQFYANLSYRGWFPILDSKFTIGDRNTTYATIAQRLQPEQMDTLLVNTGWKQWEWENSISLPFNLSSGQYTRKLIPKLTYNMVKFADLNTVALRTTANNTLGIGEYDFGDESFSRQIMEYQLFGYNIAKTAPRDVQYQWAQILELNYRDTPWGDRDLGNTWSAEGYLYFPGLVKHHGIKLYGGYQYRSLNEILFSNMIKSPRGMSDLYGKHTATVGADYAMPLFYPDWNLGPLAYFKRIKMNAFVDYGYVKRNQENEEGDIFSFKKDYFSGGVELRSDLHVLRFSAPVDFGVRFGYENQTNSMFADFLISINLTAY</sequence>
<dbReference type="InterPro" id="IPR011042">
    <property type="entry name" value="6-blade_b-propeller_TolB-like"/>
</dbReference>
<dbReference type="AlphaFoldDB" id="A0A2V4A233"/>